<dbReference type="Pfam" id="PF24621">
    <property type="entry name" value="DHQS_C"/>
    <property type="match status" value="1"/>
</dbReference>
<comment type="pathway">
    <text evidence="9">Metabolic intermediate biosynthesis; chorismate biosynthesis; chorismate from D-erythrose 4-phosphate and phosphoenolpyruvate: step 2/7.</text>
</comment>
<sequence length="364" mass="40592">MKDINIVVSHSPQTYSVFIESGLLHSIFDYIEVKKYTAFYVISDSNISDLYVPMVKKSLQEHTEKTVRTYIFEAGEKNKHLQTVEKMWQDMADNKLDRNVLVIALGGGVVTDMAGFVAATYLRGVDYISIPTTLEGMVDASVGGKTGINLGHLKNYIGAFRQPKAVLIDIDTLKTLPDRAFLQGYAEVLKHGLIVDNEYFDEASRKSPLDMSADELIGVISRSVEIKAEIVQEDEKEIGARKLLNFGHTIGHVLESLSMNTDELLFHGEAVSIGMIAEAKISEKLGMIKESEFKKIEDAISQVGLPVRFKGTNSIDSVFDMLITDKKNRGGKIKWTLLTRIGEADFNIEIGEKFVREGIDYILT</sequence>
<evidence type="ECO:0000256" key="2">
    <source>
        <dbReference type="ARBA" id="ARBA00001947"/>
    </source>
</evidence>
<dbReference type="GO" id="GO:0009423">
    <property type="term" value="P:chorismate biosynthetic process"/>
    <property type="evidence" value="ECO:0007669"/>
    <property type="project" value="UniProtKB-UniRule"/>
</dbReference>
<keyword evidence="4 9" id="KW-0547">Nucleotide-binding</keyword>
<comment type="function">
    <text evidence="9">Catalyzes the conversion of 3-deoxy-D-arabino-heptulosonate 7-phosphate (DAHP) to dehydroquinate (DHQ).</text>
</comment>
<comment type="caution">
    <text evidence="9">Lacks conserved residue(s) required for the propagation of feature annotation.</text>
</comment>
<evidence type="ECO:0000256" key="5">
    <source>
        <dbReference type="ARBA" id="ARBA00022833"/>
    </source>
</evidence>
<dbReference type="InterPro" id="IPR050071">
    <property type="entry name" value="Dehydroquinate_synthase"/>
</dbReference>
<evidence type="ECO:0000256" key="8">
    <source>
        <dbReference type="ARBA" id="ARBA00023285"/>
    </source>
</evidence>
<keyword evidence="5 9" id="KW-0862">Zinc</keyword>
<evidence type="ECO:0000256" key="7">
    <source>
        <dbReference type="ARBA" id="ARBA00023239"/>
    </source>
</evidence>
<dbReference type="EC" id="4.2.3.4" evidence="9 10"/>
<dbReference type="GO" id="GO:0000166">
    <property type="term" value="F:nucleotide binding"/>
    <property type="evidence" value="ECO:0007669"/>
    <property type="project" value="UniProtKB-KW"/>
</dbReference>
<evidence type="ECO:0000256" key="4">
    <source>
        <dbReference type="ARBA" id="ARBA00022741"/>
    </source>
</evidence>
<comment type="catalytic activity">
    <reaction evidence="9">
        <text>7-phospho-2-dehydro-3-deoxy-D-arabino-heptonate = 3-dehydroquinate + phosphate</text>
        <dbReference type="Rhea" id="RHEA:21968"/>
        <dbReference type="ChEBI" id="CHEBI:32364"/>
        <dbReference type="ChEBI" id="CHEBI:43474"/>
        <dbReference type="ChEBI" id="CHEBI:58394"/>
        <dbReference type="EC" id="4.2.3.4"/>
    </reaction>
</comment>
<keyword evidence="3 9" id="KW-0479">Metal-binding</keyword>
<dbReference type="SUPFAM" id="SSF56796">
    <property type="entry name" value="Dehydroquinate synthase-like"/>
    <property type="match status" value="1"/>
</dbReference>
<feature type="binding site" evidence="9">
    <location>
        <begin position="172"/>
        <end position="175"/>
    </location>
    <ligand>
        <name>NAD(+)</name>
        <dbReference type="ChEBI" id="CHEBI:57540"/>
    </ligand>
</feature>
<reference evidence="14" key="1">
    <citation type="submission" date="2017-09" db="EMBL/GenBank/DDBJ databases">
        <title>Depth-based differentiation of microbial function through sediment-hosted aquifers and enrichment of novel symbionts in the deep terrestrial subsurface.</title>
        <authorList>
            <person name="Probst A.J."/>
            <person name="Ladd B."/>
            <person name="Jarett J.K."/>
            <person name="Geller-Mcgrath D.E."/>
            <person name="Sieber C.M.K."/>
            <person name="Emerson J.B."/>
            <person name="Anantharaman K."/>
            <person name="Thomas B.C."/>
            <person name="Malmstrom R."/>
            <person name="Stieglmeier M."/>
            <person name="Klingl A."/>
            <person name="Woyke T."/>
            <person name="Ryan C.M."/>
            <person name="Banfield J.F."/>
        </authorList>
    </citation>
    <scope>NUCLEOTIDE SEQUENCE [LARGE SCALE GENOMIC DNA]</scope>
</reference>
<evidence type="ECO:0000256" key="9">
    <source>
        <dbReference type="HAMAP-Rule" id="MF_00110"/>
    </source>
</evidence>
<dbReference type="InterPro" id="IPR030963">
    <property type="entry name" value="DHQ_synth_fam"/>
</dbReference>
<evidence type="ECO:0000256" key="1">
    <source>
        <dbReference type="ARBA" id="ARBA00001911"/>
    </source>
</evidence>
<dbReference type="Gene3D" id="3.40.50.1970">
    <property type="match status" value="1"/>
</dbReference>
<proteinExistence type="inferred from homology"/>
<dbReference type="PIRSF" id="PIRSF001455">
    <property type="entry name" value="DHQ_synth"/>
    <property type="match status" value="1"/>
</dbReference>
<evidence type="ECO:0000256" key="10">
    <source>
        <dbReference type="NCBIfam" id="TIGR01357"/>
    </source>
</evidence>
<dbReference type="NCBIfam" id="TIGR01357">
    <property type="entry name" value="aroB"/>
    <property type="match status" value="1"/>
</dbReference>
<evidence type="ECO:0000259" key="12">
    <source>
        <dbReference type="Pfam" id="PF24621"/>
    </source>
</evidence>
<feature type="domain" description="3-dehydroquinate synthase N-terminal" evidence="11">
    <location>
        <begin position="70"/>
        <end position="181"/>
    </location>
</feature>
<feature type="domain" description="3-dehydroquinate synthase C-terminal" evidence="12">
    <location>
        <begin position="184"/>
        <end position="328"/>
    </location>
</feature>
<dbReference type="GO" id="GO:0005737">
    <property type="term" value="C:cytoplasm"/>
    <property type="evidence" value="ECO:0007669"/>
    <property type="project" value="UniProtKB-SubCell"/>
</dbReference>
<dbReference type="UniPathway" id="UPA00053">
    <property type="reaction ID" value="UER00085"/>
</dbReference>
<dbReference type="GO" id="GO:0008652">
    <property type="term" value="P:amino acid biosynthetic process"/>
    <property type="evidence" value="ECO:0007669"/>
    <property type="project" value="UniProtKB-KW"/>
</dbReference>
<dbReference type="InterPro" id="IPR030960">
    <property type="entry name" value="DHQS/DOIS_N"/>
</dbReference>
<comment type="subcellular location">
    <subcellularLocation>
        <location evidence="9">Cytoplasm</location>
    </subcellularLocation>
</comment>
<keyword evidence="9" id="KW-0057">Aromatic amino acid biosynthesis</keyword>
<gene>
    <name evidence="9 13" type="primary">aroB</name>
    <name evidence="13" type="ORF">COY16_01485</name>
</gene>
<evidence type="ECO:0000259" key="11">
    <source>
        <dbReference type="Pfam" id="PF01761"/>
    </source>
</evidence>
<evidence type="ECO:0000313" key="13">
    <source>
        <dbReference type="EMBL" id="PIZ63570.1"/>
    </source>
</evidence>
<dbReference type="InterPro" id="IPR056179">
    <property type="entry name" value="DHQS_C"/>
</dbReference>
<feature type="binding site" evidence="9">
    <location>
        <position position="187"/>
    </location>
    <ligand>
        <name>Zn(2+)</name>
        <dbReference type="ChEBI" id="CHEBI:29105"/>
    </ligand>
</feature>
<dbReference type="GO" id="GO:0009073">
    <property type="term" value="P:aromatic amino acid family biosynthetic process"/>
    <property type="evidence" value="ECO:0007669"/>
    <property type="project" value="UniProtKB-KW"/>
</dbReference>
<keyword evidence="8 9" id="KW-0170">Cobalt</keyword>
<dbReference type="Gene3D" id="1.20.1090.10">
    <property type="entry name" value="Dehydroquinate synthase-like - alpha domain"/>
    <property type="match status" value="1"/>
</dbReference>
<dbReference type="Pfam" id="PF01761">
    <property type="entry name" value="DHQ_synthase"/>
    <property type="match status" value="1"/>
</dbReference>
<dbReference type="PANTHER" id="PTHR43622">
    <property type="entry name" value="3-DEHYDROQUINATE SYNTHASE"/>
    <property type="match status" value="1"/>
</dbReference>
<dbReference type="InterPro" id="IPR016037">
    <property type="entry name" value="DHQ_synth_AroB"/>
</dbReference>
<accession>A0A2M7U0H1</accession>
<dbReference type="GO" id="GO:0046872">
    <property type="term" value="F:metal ion binding"/>
    <property type="evidence" value="ECO:0007669"/>
    <property type="project" value="UniProtKB-KW"/>
</dbReference>
<dbReference type="PANTHER" id="PTHR43622:SF1">
    <property type="entry name" value="3-DEHYDROQUINATE SYNTHASE"/>
    <property type="match status" value="1"/>
</dbReference>
<feature type="binding site" evidence="9">
    <location>
        <position position="154"/>
    </location>
    <ligand>
        <name>NAD(+)</name>
        <dbReference type="ChEBI" id="CHEBI:57540"/>
    </ligand>
</feature>
<feature type="binding site" evidence="9">
    <location>
        <begin position="108"/>
        <end position="112"/>
    </location>
    <ligand>
        <name>NAD(+)</name>
        <dbReference type="ChEBI" id="CHEBI:57540"/>
    </ligand>
</feature>
<comment type="cofactor">
    <cofactor evidence="9">
        <name>Co(2+)</name>
        <dbReference type="ChEBI" id="CHEBI:48828"/>
    </cofactor>
    <cofactor evidence="9">
        <name>Zn(2+)</name>
        <dbReference type="ChEBI" id="CHEBI:29105"/>
    </cofactor>
    <text evidence="9">Binds 1 divalent metal cation per subunit. Can use either Co(2+) or Zn(2+).</text>
</comment>
<keyword evidence="6 9" id="KW-0520">NAD</keyword>
<evidence type="ECO:0000313" key="14">
    <source>
        <dbReference type="Proteomes" id="UP000228503"/>
    </source>
</evidence>
<comment type="cofactor">
    <cofactor evidence="1 9">
        <name>NAD(+)</name>
        <dbReference type="ChEBI" id="CHEBI:57540"/>
    </cofactor>
</comment>
<evidence type="ECO:0000256" key="6">
    <source>
        <dbReference type="ARBA" id="ARBA00023027"/>
    </source>
</evidence>
<dbReference type="CDD" id="cd08195">
    <property type="entry name" value="DHQS"/>
    <property type="match status" value="1"/>
</dbReference>
<organism evidence="13 14">
    <name type="scientific">Candidatus Roizmanbacteria bacterium CG_4_10_14_0_2_um_filter_39_13</name>
    <dbReference type="NCBI Taxonomy" id="1974825"/>
    <lineage>
        <taxon>Bacteria</taxon>
        <taxon>Candidatus Roizmaniibacteriota</taxon>
    </lineage>
</organism>
<keyword evidence="9" id="KW-0028">Amino-acid biosynthesis</keyword>
<evidence type="ECO:0000256" key="3">
    <source>
        <dbReference type="ARBA" id="ARBA00022723"/>
    </source>
</evidence>
<feature type="binding site" evidence="9">
    <location>
        <position position="248"/>
    </location>
    <ligand>
        <name>Zn(2+)</name>
        <dbReference type="ChEBI" id="CHEBI:29105"/>
    </ligand>
</feature>
<comment type="cofactor">
    <cofactor evidence="2">
        <name>Zn(2+)</name>
        <dbReference type="ChEBI" id="CHEBI:29105"/>
    </cofactor>
</comment>
<keyword evidence="7 9" id="KW-0456">Lyase</keyword>
<keyword evidence="9" id="KW-0963">Cytoplasm</keyword>
<feature type="binding site" evidence="9">
    <location>
        <position position="145"/>
    </location>
    <ligand>
        <name>NAD(+)</name>
        <dbReference type="ChEBI" id="CHEBI:57540"/>
    </ligand>
</feature>
<protein>
    <recommendedName>
        <fullName evidence="9 10">3-dehydroquinate synthase</fullName>
        <shortName evidence="9">DHQS</shortName>
        <ecNumber evidence="9 10">4.2.3.4</ecNumber>
    </recommendedName>
</protein>
<dbReference type="HAMAP" id="MF_00110">
    <property type="entry name" value="DHQ_synthase"/>
    <property type="match status" value="1"/>
</dbReference>
<comment type="caution">
    <text evidence="13">The sequence shown here is derived from an EMBL/GenBank/DDBJ whole genome shotgun (WGS) entry which is preliminary data.</text>
</comment>
<comment type="similarity">
    <text evidence="9">Belongs to the sugar phosphate cyclases superfamily. Dehydroquinate synthase family.</text>
</comment>
<name>A0A2M7U0H1_9BACT</name>
<dbReference type="FunFam" id="3.40.50.1970:FF:000007">
    <property type="entry name" value="Pentafunctional AROM polypeptide"/>
    <property type="match status" value="1"/>
</dbReference>
<dbReference type="GO" id="GO:0003856">
    <property type="term" value="F:3-dehydroquinate synthase activity"/>
    <property type="evidence" value="ECO:0007669"/>
    <property type="project" value="UniProtKB-UniRule"/>
</dbReference>
<feature type="binding site" evidence="9">
    <location>
        <position position="267"/>
    </location>
    <ligand>
        <name>Zn(2+)</name>
        <dbReference type="ChEBI" id="CHEBI:29105"/>
    </ligand>
</feature>
<feature type="binding site" evidence="9">
    <location>
        <begin position="132"/>
        <end position="133"/>
    </location>
    <ligand>
        <name>NAD(+)</name>
        <dbReference type="ChEBI" id="CHEBI:57540"/>
    </ligand>
</feature>
<dbReference type="AlphaFoldDB" id="A0A2M7U0H1"/>
<dbReference type="Proteomes" id="UP000228503">
    <property type="component" value="Unassembled WGS sequence"/>
</dbReference>
<dbReference type="EMBL" id="PFOB01000018">
    <property type="protein sequence ID" value="PIZ63570.1"/>
    <property type="molecule type" value="Genomic_DNA"/>
</dbReference>